<gene>
    <name evidence="1" type="ORF">KC729_12410</name>
</gene>
<comment type="caution">
    <text evidence="1">The sequence shown here is derived from an EMBL/GenBank/DDBJ whole genome shotgun (WGS) entry which is preliminary data.</text>
</comment>
<dbReference type="PANTHER" id="PTHR31778">
    <property type="entry name" value="BUD SITE SELECTION PROTEIN RAX2"/>
    <property type="match status" value="1"/>
</dbReference>
<accession>A0A956M1J4</accession>
<dbReference type="NCBIfam" id="TIGR04183">
    <property type="entry name" value="Por_Secre_tail"/>
    <property type="match status" value="1"/>
</dbReference>
<dbReference type="InterPro" id="IPR026444">
    <property type="entry name" value="Secre_tail"/>
</dbReference>
<dbReference type="GO" id="GO:1902929">
    <property type="term" value="C:plasma membrane of growing cell tip"/>
    <property type="evidence" value="ECO:0007669"/>
    <property type="project" value="TreeGrafter"/>
</dbReference>
<proteinExistence type="predicted"/>
<protein>
    <submittedName>
        <fullName evidence="1">T9SS type A sorting domain-containing protein</fullName>
    </submittedName>
</protein>
<organism evidence="1 2">
    <name type="scientific">Eiseniibacteriota bacterium</name>
    <dbReference type="NCBI Taxonomy" id="2212470"/>
    <lineage>
        <taxon>Bacteria</taxon>
        <taxon>Candidatus Eiseniibacteriota</taxon>
    </lineage>
</organism>
<dbReference type="Proteomes" id="UP000697710">
    <property type="component" value="Unassembled WGS sequence"/>
</dbReference>
<dbReference type="SUPFAM" id="SSF50965">
    <property type="entry name" value="Galactose oxidase, central domain"/>
    <property type="match status" value="1"/>
</dbReference>
<evidence type="ECO:0000313" key="1">
    <source>
        <dbReference type="EMBL" id="MCA9728482.1"/>
    </source>
</evidence>
<reference evidence="1" key="1">
    <citation type="submission" date="2020-04" db="EMBL/GenBank/DDBJ databases">
        <authorList>
            <person name="Zhang T."/>
        </authorList>
    </citation>
    <scope>NUCLEOTIDE SEQUENCE</scope>
    <source>
        <strain evidence="1">HKST-UBA01</strain>
    </source>
</reference>
<dbReference type="PANTHER" id="PTHR31778:SF2">
    <property type="entry name" value="BUD SITE SELECTION PROTEIN RAX2"/>
    <property type="match status" value="1"/>
</dbReference>
<name>A0A956M1J4_UNCEI</name>
<evidence type="ECO:0000313" key="2">
    <source>
        <dbReference type="Proteomes" id="UP000697710"/>
    </source>
</evidence>
<dbReference type="AlphaFoldDB" id="A0A956M1J4"/>
<dbReference type="InterPro" id="IPR011043">
    <property type="entry name" value="Gal_Oxase/kelch_b-propeller"/>
</dbReference>
<sequence length="439" mass="46520">MVATSILVLSVITTPCRATWVADFDSGVGGVVEAMVEYDGSLYAGGQFDSSPDSPVAFVSRWTDLDWEIVGVSLEAAGGVDDFVYDLAVYEGDLYVAGRFHYINSQEFNHIAKYDGTNWSSLDGGMNGDVIALAVYNGELYAGGVFTTAGEVSAHYIAKWNGASWSSVGDGLNERVWIMEVFDGKLYAGGVFTLAGNNPAERVASWDGTEWAPLGSGVDNYVHSMTVWNDQLVVGGRFTTAGENPAGRTALWDGGGWTPMGTLNDRPYSLHTYRGKVVAGGQFTIADGLPMSHVARWNGAGWEAMESGIDGPVSELITLGDDLIVGGRFSSASGLPAANIVRWVESPSDVGDSWTFGTAMVAYPNPVVSGALRLALPQASQGDGRLALFDVSGRTATVRDFSAGEAIEVDTSDLPAGVYSVVWSRVAQTPIVTKVVVTR</sequence>
<reference evidence="1" key="2">
    <citation type="journal article" date="2021" name="Microbiome">
        <title>Successional dynamics and alternative stable states in a saline activated sludge microbial community over 9 years.</title>
        <authorList>
            <person name="Wang Y."/>
            <person name="Ye J."/>
            <person name="Ju F."/>
            <person name="Liu L."/>
            <person name="Boyd J.A."/>
            <person name="Deng Y."/>
            <person name="Parks D.H."/>
            <person name="Jiang X."/>
            <person name="Yin X."/>
            <person name="Woodcroft B.J."/>
            <person name="Tyson G.W."/>
            <person name="Hugenholtz P."/>
            <person name="Polz M.F."/>
            <person name="Zhang T."/>
        </authorList>
    </citation>
    <scope>NUCLEOTIDE SEQUENCE</scope>
    <source>
        <strain evidence="1">HKST-UBA01</strain>
    </source>
</reference>
<dbReference type="EMBL" id="JAGQHR010000395">
    <property type="protein sequence ID" value="MCA9728482.1"/>
    <property type="molecule type" value="Genomic_DNA"/>
</dbReference>